<dbReference type="KEGG" id="pfj:MYCFIDRAFT_205585"/>
<evidence type="ECO:0000313" key="2">
    <source>
        <dbReference type="Proteomes" id="UP000016932"/>
    </source>
</evidence>
<dbReference type="Proteomes" id="UP000016932">
    <property type="component" value="Unassembled WGS sequence"/>
</dbReference>
<dbReference type="GeneID" id="19336408"/>
<dbReference type="VEuPathDB" id="FungiDB:MYCFIDRAFT_205585"/>
<sequence length="92" mass="10217">MPSAMFAVLQRRAQPSRMSEMWTDGRVRQTSAGSGGERFVRVEGKEVLTVNGTDLCITVAADAGFNEVLARDLDPSHYHLTIKLSFLYDSPR</sequence>
<dbReference type="AlphaFoldDB" id="N1Q8B6"/>
<dbReference type="RefSeq" id="XP_007920691.1">
    <property type="nucleotide sequence ID" value="XM_007922500.1"/>
</dbReference>
<organism evidence="1 2">
    <name type="scientific">Pseudocercospora fijiensis (strain CIRAD86)</name>
    <name type="common">Black leaf streak disease fungus</name>
    <name type="synonym">Mycosphaerella fijiensis</name>
    <dbReference type="NCBI Taxonomy" id="383855"/>
    <lineage>
        <taxon>Eukaryota</taxon>
        <taxon>Fungi</taxon>
        <taxon>Dikarya</taxon>
        <taxon>Ascomycota</taxon>
        <taxon>Pezizomycotina</taxon>
        <taxon>Dothideomycetes</taxon>
        <taxon>Dothideomycetidae</taxon>
        <taxon>Mycosphaerellales</taxon>
        <taxon>Mycosphaerellaceae</taxon>
        <taxon>Pseudocercospora</taxon>
    </lineage>
</organism>
<accession>N1Q8B6</accession>
<proteinExistence type="predicted"/>
<dbReference type="HOGENOM" id="CLU_2414233_0_0_1"/>
<reference evidence="1 2" key="1">
    <citation type="journal article" date="2012" name="PLoS Pathog.">
        <title>Diverse lifestyles and strategies of plant pathogenesis encoded in the genomes of eighteen Dothideomycetes fungi.</title>
        <authorList>
            <person name="Ohm R.A."/>
            <person name="Feau N."/>
            <person name="Henrissat B."/>
            <person name="Schoch C.L."/>
            <person name="Horwitz B.A."/>
            <person name="Barry K.W."/>
            <person name="Condon B.J."/>
            <person name="Copeland A.C."/>
            <person name="Dhillon B."/>
            <person name="Glaser F."/>
            <person name="Hesse C.N."/>
            <person name="Kosti I."/>
            <person name="LaButti K."/>
            <person name="Lindquist E.A."/>
            <person name="Lucas S."/>
            <person name="Salamov A.A."/>
            <person name="Bradshaw R.E."/>
            <person name="Ciuffetti L."/>
            <person name="Hamelin R.C."/>
            <person name="Kema G.H.J."/>
            <person name="Lawrence C."/>
            <person name="Scott J.A."/>
            <person name="Spatafora J.W."/>
            <person name="Turgeon B.G."/>
            <person name="de Wit P.J.G.M."/>
            <person name="Zhong S."/>
            <person name="Goodwin S.B."/>
            <person name="Grigoriev I.V."/>
        </authorList>
    </citation>
    <scope>NUCLEOTIDE SEQUENCE [LARGE SCALE GENOMIC DNA]</scope>
    <source>
        <strain evidence="1 2">CIRAD86</strain>
    </source>
</reference>
<evidence type="ECO:0000313" key="1">
    <source>
        <dbReference type="EMBL" id="EME87142.1"/>
    </source>
</evidence>
<name>N1Q8B6_PSEFD</name>
<gene>
    <name evidence="1" type="ORF">MYCFIDRAFT_205585</name>
</gene>
<protein>
    <submittedName>
        <fullName evidence="1">Uncharacterized protein</fullName>
    </submittedName>
</protein>
<keyword evidence="2" id="KW-1185">Reference proteome</keyword>
<dbReference type="EMBL" id="KB446555">
    <property type="protein sequence ID" value="EME87142.1"/>
    <property type="molecule type" value="Genomic_DNA"/>
</dbReference>